<comment type="cofactor">
    <cofactor evidence="1">
        <name>[4Fe-4S] cluster</name>
        <dbReference type="ChEBI" id="CHEBI:49883"/>
    </cofactor>
</comment>
<dbReference type="GO" id="GO:0004519">
    <property type="term" value="F:endonuclease activity"/>
    <property type="evidence" value="ECO:0007669"/>
    <property type="project" value="UniProtKB-KW"/>
</dbReference>
<dbReference type="SUPFAM" id="SSF48150">
    <property type="entry name" value="DNA-glycosylase"/>
    <property type="match status" value="1"/>
</dbReference>
<evidence type="ECO:0000256" key="6">
    <source>
        <dbReference type="ARBA" id="ARBA00022801"/>
    </source>
</evidence>
<protein>
    <submittedName>
        <fullName evidence="12">Endonuclease III</fullName>
    </submittedName>
</protein>
<keyword evidence="12" id="KW-0255">Endonuclease</keyword>
<evidence type="ECO:0000256" key="1">
    <source>
        <dbReference type="ARBA" id="ARBA00001966"/>
    </source>
</evidence>
<proteinExistence type="inferred from homology"/>
<dbReference type="Pfam" id="PF00730">
    <property type="entry name" value="HhH-GPD"/>
    <property type="match status" value="1"/>
</dbReference>
<name>A0ABQ5WBD9_9HYPH</name>
<dbReference type="SMART" id="SM00478">
    <property type="entry name" value="ENDO3c"/>
    <property type="match status" value="1"/>
</dbReference>
<dbReference type="Gene3D" id="1.10.1670.10">
    <property type="entry name" value="Helix-hairpin-Helix base-excision DNA repair enzymes (C-terminal)"/>
    <property type="match status" value="1"/>
</dbReference>
<evidence type="ECO:0000256" key="3">
    <source>
        <dbReference type="ARBA" id="ARBA00022485"/>
    </source>
</evidence>
<dbReference type="RefSeq" id="WP_284342481.1">
    <property type="nucleotide sequence ID" value="NZ_BSNS01000022.1"/>
</dbReference>
<dbReference type="Gene3D" id="1.10.340.30">
    <property type="entry name" value="Hypothetical protein, domain 2"/>
    <property type="match status" value="1"/>
</dbReference>
<keyword evidence="3" id="KW-0004">4Fe-4S</keyword>
<dbReference type="CDD" id="cd00056">
    <property type="entry name" value="ENDO3c"/>
    <property type="match status" value="1"/>
</dbReference>
<evidence type="ECO:0000313" key="12">
    <source>
        <dbReference type="EMBL" id="GLQ57109.1"/>
    </source>
</evidence>
<gene>
    <name evidence="12" type="ORF">GCM10010862_43680</name>
</gene>
<evidence type="ECO:0000256" key="5">
    <source>
        <dbReference type="ARBA" id="ARBA00022763"/>
    </source>
</evidence>
<keyword evidence="8" id="KW-0411">Iron-sulfur</keyword>
<dbReference type="InterPro" id="IPR004035">
    <property type="entry name" value="Endouclease-III_FeS-bd_BS"/>
</dbReference>
<evidence type="ECO:0000256" key="9">
    <source>
        <dbReference type="ARBA" id="ARBA00023204"/>
    </source>
</evidence>
<keyword evidence="9" id="KW-0234">DNA repair</keyword>
<keyword evidence="10" id="KW-0326">Glycosidase</keyword>
<reference evidence="13" key="1">
    <citation type="journal article" date="2019" name="Int. J. Syst. Evol. Microbiol.">
        <title>The Global Catalogue of Microorganisms (GCM) 10K type strain sequencing project: providing services to taxonomists for standard genome sequencing and annotation.</title>
        <authorList>
            <consortium name="The Broad Institute Genomics Platform"/>
            <consortium name="The Broad Institute Genome Sequencing Center for Infectious Disease"/>
            <person name="Wu L."/>
            <person name="Ma J."/>
        </authorList>
    </citation>
    <scope>NUCLEOTIDE SEQUENCE [LARGE SCALE GENOMIC DNA]</scope>
    <source>
        <strain evidence="13">NBRC 112416</strain>
    </source>
</reference>
<dbReference type="PROSITE" id="PS00764">
    <property type="entry name" value="ENDONUCLEASE_III_1"/>
    <property type="match status" value="1"/>
</dbReference>
<keyword evidence="5" id="KW-0227">DNA damage</keyword>
<comment type="similarity">
    <text evidence="2">Belongs to the Nth/MutY family.</text>
</comment>
<evidence type="ECO:0000256" key="8">
    <source>
        <dbReference type="ARBA" id="ARBA00023014"/>
    </source>
</evidence>
<evidence type="ECO:0000256" key="2">
    <source>
        <dbReference type="ARBA" id="ARBA00008343"/>
    </source>
</evidence>
<dbReference type="InterPro" id="IPR003265">
    <property type="entry name" value="HhH-GPD_domain"/>
</dbReference>
<sequence>MQLTLPFVMENRLARAHELLSAAFGPVAATRRMDPVSQMVFAMLSGRTRDGIAKSAFEGLANSFPTWEPVARMRAGDLLARIGQTTFPEKKAFYVPSALQAIMRRRQRLDLDFLGNRPVEAAQTWLESLPGIGPKASTAVLNFSTLHRRVLCVDTTHYRVAMRFGLVPPGTPHKLASRLLNQLVPDQWSADDTETHHILMQFLGRVFCTAGRPRCAPCPLRLMCPTANSSAVAPLSAFSPQAFHPDRQGG</sequence>
<comment type="caution">
    <text evidence="12">The sequence shown here is derived from an EMBL/GenBank/DDBJ whole genome shotgun (WGS) entry which is preliminary data.</text>
</comment>
<keyword evidence="13" id="KW-1185">Reference proteome</keyword>
<dbReference type="PANTHER" id="PTHR10359">
    <property type="entry name" value="A/G-SPECIFIC ADENINE GLYCOSYLASE/ENDONUCLEASE III"/>
    <property type="match status" value="1"/>
</dbReference>
<evidence type="ECO:0000256" key="4">
    <source>
        <dbReference type="ARBA" id="ARBA00022723"/>
    </source>
</evidence>
<evidence type="ECO:0000313" key="13">
    <source>
        <dbReference type="Proteomes" id="UP001156691"/>
    </source>
</evidence>
<keyword evidence="7" id="KW-0408">Iron</keyword>
<organism evidence="12 13">
    <name type="scientific">Devosia nitrariae</name>
    <dbReference type="NCBI Taxonomy" id="2071872"/>
    <lineage>
        <taxon>Bacteria</taxon>
        <taxon>Pseudomonadati</taxon>
        <taxon>Pseudomonadota</taxon>
        <taxon>Alphaproteobacteria</taxon>
        <taxon>Hyphomicrobiales</taxon>
        <taxon>Devosiaceae</taxon>
        <taxon>Devosia</taxon>
    </lineage>
</organism>
<dbReference type="PANTHER" id="PTHR10359:SF18">
    <property type="entry name" value="ENDONUCLEASE III"/>
    <property type="match status" value="1"/>
</dbReference>
<evidence type="ECO:0000256" key="10">
    <source>
        <dbReference type="ARBA" id="ARBA00023295"/>
    </source>
</evidence>
<evidence type="ECO:0000259" key="11">
    <source>
        <dbReference type="SMART" id="SM00478"/>
    </source>
</evidence>
<keyword evidence="6" id="KW-0378">Hydrolase</keyword>
<dbReference type="PIRSF" id="PIRSF001435">
    <property type="entry name" value="Nth"/>
    <property type="match status" value="1"/>
</dbReference>
<dbReference type="EMBL" id="BSNS01000022">
    <property type="protein sequence ID" value="GLQ57109.1"/>
    <property type="molecule type" value="Genomic_DNA"/>
</dbReference>
<feature type="domain" description="HhH-GPD" evidence="11">
    <location>
        <begin position="44"/>
        <end position="205"/>
    </location>
</feature>
<keyword evidence="12" id="KW-0540">Nuclease</keyword>
<dbReference type="Proteomes" id="UP001156691">
    <property type="component" value="Unassembled WGS sequence"/>
</dbReference>
<accession>A0ABQ5WBD9</accession>
<dbReference type="InterPro" id="IPR011257">
    <property type="entry name" value="DNA_glycosylase"/>
</dbReference>
<dbReference type="InterPro" id="IPR023170">
    <property type="entry name" value="HhH_base_excis_C"/>
</dbReference>
<keyword evidence="4" id="KW-0479">Metal-binding</keyword>
<evidence type="ECO:0000256" key="7">
    <source>
        <dbReference type="ARBA" id="ARBA00023004"/>
    </source>
</evidence>